<accession>A0AA34TT68</accession>
<gene>
    <name evidence="1" type="ORF">K08M4_39680</name>
</gene>
<name>A0AA34TT68_9VIBR</name>
<dbReference type="KEGG" id="vsy:K08M4_39680"/>
<dbReference type="EMBL" id="CP017917">
    <property type="protein sequence ID" value="ARP40629.1"/>
    <property type="molecule type" value="Genomic_DNA"/>
</dbReference>
<sequence>MECILSMLFLKVLVNCMHTKNQLPPNYKAELCGALCNSNSLRLLLADPSTITTILVHIIFNMENSYK</sequence>
<protein>
    <submittedName>
        <fullName evidence="1">Uncharacterized protein</fullName>
    </submittedName>
</protein>
<proteinExistence type="predicted"/>
<organism evidence="1 2">
    <name type="scientific">Vibrio syngnathi</name>
    <dbReference type="NCBI Taxonomy" id="3034029"/>
    <lineage>
        <taxon>Bacteria</taxon>
        <taxon>Pseudomonadati</taxon>
        <taxon>Pseudomonadota</taxon>
        <taxon>Gammaproteobacteria</taxon>
        <taxon>Vibrionales</taxon>
        <taxon>Vibrionaceae</taxon>
        <taxon>Vibrio</taxon>
    </lineage>
</organism>
<keyword evidence="2" id="KW-1185">Reference proteome</keyword>
<dbReference type="Proteomes" id="UP000194136">
    <property type="component" value="Chromosome 2"/>
</dbReference>
<evidence type="ECO:0000313" key="2">
    <source>
        <dbReference type="Proteomes" id="UP000194136"/>
    </source>
</evidence>
<reference evidence="1 2" key="1">
    <citation type="submission" date="2016-10" db="EMBL/GenBank/DDBJ databases">
        <title>The High Quality Genome of Vibrio splendidus K08M4.</title>
        <authorList>
            <person name="Wendling C."/>
            <person name="Chibani C.M."/>
            <person name="Hertel R."/>
            <person name="Sproer C."/>
            <person name="Bunk B."/>
            <person name="Overmann J."/>
            <person name="Roth O."/>
            <person name="Liesegang H."/>
        </authorList>
    </citation>
    <scope>NUCLEOTIDE SEQUENCE [LARGE SCALE GENOMIC DNA]</scope>
    <source>
        <strain evidence="1 2">K08M4</strain>
    </source>
</reference>
<dbReference type="AlphaFoldDB" id="A0AA34TT68"/>
<evidence type="ECO:0000313" key="1">
    <source>
        <dbReference type="EMBL" id="ARP40629.1"/>
    </source>
</evidence>